<dbReference type="InterPro" id="IPR014729">
    <property type="entry name" value="Rossmann-like_a/b/a_fold"/>
</dbReference>
<accession>A0A423GNG3</accession>
<organism evidence="1 2">
    <name type="scientific">Pseudomonas brassicacearum</name>
    <dbReference type="NCBI Taxonomy" id="930166"/>
    <lineage>
        <taxon>Bacteria</taxon>
        <taxon>Pseudomonadati</taxon>
        <taxon>Pseudomonadota</taxon>
        <taxon>Gammaproteobacteria</taxon>
        <taxon>Pseudomonadales</taxon>
        <taxon>Pseudomonadaceae</taxon>
        <taxon>Pseudomonas</taxon>
    </lineage>
</organism>
<dbReference type="Proteomes" id="UP000284684">
    <property type="component" value="Unassembled WGS sequence"/>
</dbReference>
<evidence type="ECO:0000313" key="2">
    <source>
        <dbReference type="Proteomes" id="UP000284684"/>
    </source>
</evidence>
<evidence type="ECO:0000313" key="1">
    <source>
        <dbReference type="EMBL" id="ROM93892.1"/>
    </source>
</evidence>
<comment type="caution">
    <text evidence="1">The sequence shown here is derived from an EMBL/GenBank/DDBJ whole genome shotgun (WGS) entry which is preliminary data.</text>
</comment>
<protein>
    <submittedName>
        <fullName evidence="1">Uncharacterized protein</fullName>
    </submittedName>
</protein>
<sequence length="438" mass="48040">MIEVIHGPSSILHLERSNNSQNPPSAIFENLVSARQGCQTKDGRVQEYTVSNGFVAGRTPGGSRFYHSVARPYSSERLLANATKGSSAEQISANVKSVAGIAKTMSDLIREGHALAKDNPVSNSPRIALAKHLEPCLREAAKGRLAVLTSPIRLTVGKDSGVSHSPATANIADWLQHHDRSDCYIVLNGNNDETYVSFIGEMLADSKHINFITSGFGGHGTTDRHTIATNLTEGDRFKALLMEKGISDQRITVDAYSTNSGQNAINVANIINRDIQDGKPLGTVIVSGTPAAIFRQTYTYAQQLKVNSEASFQIKSFPFCDEAKYTTLADNLAIIREFSTTLNYLFNTEYLPGDAGVYPEAFFSSAQECLTTFADKYPKNVSGNEEVVSSIWKIDSNMIERFRSGQLTSEDKADVRKVDDFFRSLFNPLELTFKRGMV</sequence>
<dbReference type="Gene3D" id="3.40.50.620">
    <property type="entry name" value="HUPs"/>
    <property type="match status" value="1"/>
</dbReference>
<dbReference type="AlphaFoldDB" id="A0A423GNG3"/>
<gene>
    <name evidence="1" type="ORF">BK658_19740</name>
</gene>
<name>A0A423GNG3_9PSED</name>
<proteinExistence type="predicted"/>
<dbReference type="EMBL" id="MOBI01000021">
    <property type="protein sequence ID" value="ROM93892.1"/>
    <property type="molecule type" value="Genomic_DNA"/>
</dbReference>
<reference evidence="1 2" key="1">
    <citation type="submission" date="2016-10" db="EMBL/GenBank/DDBJ databases">
        <title>Comparative genome analysis of multiple Pseudomonas spp. focuses on biocontrol and plant growth promoting traits.</title>
        <authorList>
            <person name="Tao X.-Y."/>
            <person name="Taylor C.G."/>
        </authorList>
    </citation>
    <scope>NUCLEOTIDE SEQUENCE [LARGE SCALE GENOMIC DNA]</scope>
    <source>
        <strain evidence="1 2">37D10</strain>
    </source>
</reference>